<dbReference type="InterPro" id="IPR029479">
    <property type="entry name" value="Nitroreductase"/>
</dbReference>
<feature type="region of interest" description="Disordered" evidence="1">
    <location>
        <begin position="26"/>
        <end position="62"/>
    </location>
</feature>
<feature type="domain" description="Nitroreductase" evidence="2">
    <location>
        <begin position="67"/>
        <end position="248"/>
    </location>
</feature>
<sequence length="291" mass="30235">MADTFPLPATAQHLLEDLLRAYQAGPAGEAGPVPRRLRPGLPADTADSYPLPPPAPPLRSPRAVLDDRRTVRDFAPTPLPGTVLAAALTAAREHDARTAPGETQAGNGLTPVVVVRRATGFAPGVYGVDPAALNGADPAPDSLNSLYRYGSLTPQGWNCLFSGPQFGSAPVLVLMVGSIGAAWHRHGAPGHPRLLRRAGSAAYAGWLAAARRGYGAAILGDTLPSPELSATARLDPLSRRPLVALALGTATARSGHRFRPALTDGSQTCAALPAAQPPRPLKEVNDNERNG</sequence>
<dbReference type="InterPro" id="IPR000415">
    <property type="entry name" value="Nitroreductase-like"/>
</dbReference>
<dbReference type="SUPFAM" id="SSF55469">
    <property type="entry name" value="FMN-dependent nitroreductase-like"/>
    <property type="match status" value="1"/>
</dbReference>
<feature type="compositionally biased region" description="Basic and acidic residues" evidence="1">
    <location>
        <begin position="280"/>
        <end position="291"/>
    </location>
</feature>
<proteinExistence type="predicted"/>
<reference evidence="3 4" key="1">
    <citation type="submission" date="2023-04" db="EMBL/GenBank/DDBJ databases">
        <title>Forest soil microbial communities from Buena Vista Peninsula, Colon Province, Panama.</title>
        <authorList>
            <person name="Bouskill N."/>
        </authorList>
    </citation>
    <scope>NUCLEOTIDE SEQUENCE [LARGE SCALE GENOMIC DNA]</scope>
    <source>
        <strain evidence="3 4">GGS1</strain>
    </source>
</reference>
<name>A0ABT6M1U3_9ACTN</name>
<evidence type="ECO:0000313" key="3">
    <source>
        <dbReference type="EMBL" id="MDH6222530.1"/>
    </source>
</evidence>
<organism evidence="3 4">
    <name type="scientific">Streptomyces pseudovenezuelae</name>
    <dbReference type="NCBI Taxonomy" id="67350"/>
    <lineage>
        <taxon>Bacteria</taxon>
        <taxon>Bacillati</taxon>
        <taxon>Actinomycetota</taxon>
        <taxon>Actinomycetes</taxon>
        <taxon>Kitasatosporales</taxon>
        <taxon>Streptomycetaceae</taxon>
        <taxon>Streptomyces</taxon>
        <taxon>Streptomyces aurantiacus group</taxon>
    </lineage>
</organism>
<comment type="caution">
    <text evidence="3">The sequence shown here is derived from an EMBL/GenBank/DDBJ whole genome shotgun (WGS) entry which is preliminary data.</text>
</comment>
<dbReference type="RefSeq" id="WP_280883147.1">
    <property type="nucleotide sequence ID" value="NZ_JARXVH010000036.1"/>
</dbReference>
<dbReference type="Proteomes" id="UP001160499">
    <property type="component" value="Unassembled WGS sequence"/>
</dbReference>
<feature type="region of interest" description="Disordered" evidence="1">
    <location>
        <begin position="271"/>
        <end position="291"/>
    </location>
</feature>
<gene>
    <name evidence="3" type="ORF">M2283_009881</name>
</gene>
<feature type="compositionally biased region" description="Low complexity" evidence="1">
    <location>
        <begin position="31"/>
        <end position="42"/>
    </location>
</feature>
<dbReference type="EMBL" id="JARXVH010000036">
    <property type="protein sequence ID" value="MDH6222530.1"/>
    <property type="molecule type" value="Genomic_DNA"/>
</dbReference>
<keyword evidence="4" id="KW-1185">Reference proteome</keyword>
<protein>
    <recommendedName>
        <fullName evidence="2">Nitroreductase domain-containing protein</fullName>
    </recommendedName>
</protein>
<dbReference type="Gene3D" id="3.40.109.10">
    <property type="entry name" value="NADH Oxidase"/>
    <property type="match status" value="1"/>
</dbReference>
<evidence type="ECO:0000313" key="4">
    <source>
        <dbReference type="Proteomes" id="UP001160499"/>
    </source>
</evidence>
<accession>A0ABT6M1U3</accession>
<evidence type="ECO:0000259" key="2">
    <source>
        <dbReference type="Pfam" id="PF00881"/>
    </source>
</evidence>
<evidence type="ECO:0000256" key="1">
    <source>
        <dbReference type="SAM" id="MobiDB-lite"/>
    </source>
</evidence>
<dbReference type="Pfam" id="PF00881">
    <property type="entry name" value="Nitroreductase"/>
    <property type="match status" value="1"/>
</dbReference>
<feature type="compositionally biased region" description="Pro residues" evidence="1">
    <location>
        <begin position="50"/>
        <end position="59"/>
    </location>
</feature>